<evidence type="ECO:0000256" key="1">
    <source>
        <dbReference type="ARBA" id="ARBA00004365"/>
    </source>
</evidence>
<feature type="domain" description="Flagellar basal-body/hook protein C-terminal" evidence="8">
    <location>
        <begin position="650"/>
        <end position="688"/>
    </location>
</feature>
<evidence type="ECO:0000256" key="3">
    <source>
        <dbReference type="ARBA" id="ARBA00009677"/>
    </source>
</evidence>
<keyword evidence="5" id="KW-0964">Secreted</keyword>
<evidence type="ECO:0000259" key="9">
    <source>
        <dbReference type="Pfam" id="PF22638"/>
    </source>
</evidence>
<keyword evidence="10" id="KW-0282">Flagellum</keyword>
<feature type="domain" description="Flagellar basal body rod protein N-terminal" evidence="7">
    <location>
        <begin position="8"/>
        <end position="37"/>
    </location>
</feature>
<evidence type="ECO:0000256" key="4">
    <source>
        <dbReference type="ARBA" id="ARBA00016244"/>
    </source>
</evidence>
<dbReference type="PRINTS" id="PR01005">
    <property type="entry name" value="FLGHOOKAP1"/>
</dbReference>
<evidence type="ECO:0000313" key="11">
    <source>
        <dbReference type="Proteomes" id="UP001180616"/>
    </source>
</evidence>
<dbReference type="InterPro" id="IPR001444">
    <property type="entry name" value="Flag_bb_rod_N"/>
</dbReference>
<evidence type="ECO:0000313" key="10">
    <source>
        <dbReference type="EMBL" id="WMW63941.1"/>
    </source>
</evidence>
<dbReference type="Pfam" id="PF22638">
    <property type="entry name" value="FlgK_D1"/>
    <property type="match status" value="2"/>
</dbReference>
<dbReference type="RefSeq" id="WP_309540065.1">
    <property type="nucleotide sequence ID" value="NZ_CP133659.1"/>
</dbReference>
<organism evidence="10 11">
    <name type="scientific">Nitratidesulfovibrio liaohensis</name>
    <dbReference type="NCBI Taxonomy" id="2604158"/>
    <lineage>
        <taxon>Bacteria</taxon>
        <taxon>Pseudomonadati</taxon>
        <taxon>Thermodesulfobacteriota</taxon>
        <taxon>Desulfovibrionia</taxon>
        <taxon>Desulfovibrionales</taxon>
        <taxon>Desulfovibrionaceae</taxon>
        <taxon>Nitratidesulfovibrio</taxon>
    </lineage>
</organism>
<keyword evidence="10" id="KW-0966">Cell projection</keyword>
<gene>
    <name evidence="10" type="primary">flgK</name>
    <name evidence="10" type="ORF">KPS_001910</name>
</gene>
<comment type="similarity">
    <text evidence="3">Belongs to the flagella basal body rod proteins family.</text>
</comment>
<dbReference type="InterPro" id="IPR053927">
    <property type="entry name" value="FlgK_helical"/>
</dbReference>
<protein>
    <recommendedName>
        <fullName evidence="4">Flagellar hook-associated protein 1</fullName>
    </recommendedName>
</protein>
<dbReference type="SUPFAM" id="SSF64518">
    <property type="entry name" value="Phase 1 flagellin"/>
    <property type="match status" value="1"/>
</dbReference>
<evidence type="ECO:0000256" key="6">
    <source>
        <dbReference type="ARBA" id="ARBA00023143"/>
    </source>
</evidence>
<dbReference type="InterPro" id="IPR002371">
    <property type="entry name" value="FlgK"/>
</dbReference>
<accession>A0ABY9QWN9</accession>
<feature type="domain" description="Flagellar hook-associated protein FlgK helical" evidence="9">
    <location>
        <begin position="95"/>
        <end position="288"/>
    </location>
</feature>
<dbReference type="PROSITE" id="PS00588">
    <property type="entry name" value="FLAGELLA_BB_ROD"/>
    <property type="match status" value="1"/>
</dbReference>
<dbReference type="PANTHER" id="PTHR30033">
    <property type="entry name" value="FLAGELLAR HOOK-ASSOCIATED PROTEIN 1"/>
    <property type="match status" value="1"/>
</dbReference>
<keyword evidence="10" id="KW-0969">Cilium</keyword>
<dbReference type="InterPro" id="IPR010930">
    <property type="entry name" value="Flg_bb/hook_C_dom"/>
</dbReference>
<evidence type="ECO:0000256" key="2">
    <source>
        <dbReference type="ARBA" id="ARBA00004613"/>
    </source>
</evidence>
<feature type="domain" description="Flagellar hook-associated protein FlgK helical" evidence="9">
    <location>
        <begin position="367"/>
        <end position="432"/>
    </location>
</feature>
<evidence type="ECO:0000259" key="7">
    <source>
        <dbReference type="Pfam" id="PF00460"/>
    </source>
</evidence>
<dbReference type="EMBL" id="CP133659">
    <property type="protein sequence ID" value="WMW63941.1"/>
    <property type="molecule type" value="Genomic_DNA"/>
</dbReference>
<dbReference type="PANTHER" id="PTHR30033:SF1">
    <property type="entry name" value="FLAGELLAR HOOK-ASSOCIATED PROTEIN 1"/>
    <property type="match status" value="1"/>
</dbReference>
<proteinExistence type="inferred from homology"/>
<name>A0ABY9QWN9_9BACT</name>
<dbReference type="InterPro" id="IPR019776">
    <property type="entry name" value="Flagellar_basal_body_rod_CS"/>
</dbReference>
<dbReference type="Pfam" id="PF00460">
    <property type="entry name" value="Flg_bb_rod"/>
    <property type="match status" value="1"/>
</dbReference>
<reference evidence="10" key="1">
    <citation type="submission" date="2023-09" db="EMBL/GenBank/DDBJ databases">
        <authorList>
            <consortium name="CW5 consortium"/>
            <person name="Lu C.-W."/>
        </authorList>
    </citation>
    <scope>NUCLEOTIDE SEQUENCE</scope>
    <source>
        <strain evidence="10">KPS</strain>
    </source>
</reference>
<keyword evidence="11" id="KW-1185">Reference proteome</keyword>
<dbReference type="NCBIfam" id="TIGR02492">
    <property type="entry name" value="flgK_ends"/>
    <property type="match status" value="1"/>
</dbReference>
<dbReference type="Proteomes" id="UP001180616">
    <property type="component" value="Chromosome"/>
</dbReference>
<dbReference type="Pfam" id="PF06429">
    <property type="entry name" value="Flg_bbr_C"/>
    <property type="match status" value="1"/>
</dbReference>
<evidence type="ECO:0000256" key="5">
    <source>
        <dbReference type="ARBA" id="ARBA00022525"/>
    </source>
</evidence>
<keyword evidence="6" id="KW-0975">Bacterial flagellum</keyword>
<sequence length="690" mass="71795">MSSLSSIFNIGSSALSNAQIGISVTSNNISNADVTGYSRQTVQYTTGPTTSSGGITYGSGAEVSEITRHFSYTVESQYLSYSSDASMWETITSTLSSIESLFDDSDDEGYDLSTALDAFWTSLDALAADPESEAARTELTGYAETLTTLINSTSESLEAVQDGLNDQIEDQVDDINDLLDTLAGLNSQLASDPENATLLDSQATTLRELSTYLDLSVVYADDGQATVYTASGQTLVQNDVTYKLAYEGPQATASLTSASTFDGQIYFEGESSNEIAIEFVTSGSAGGSASAATYKVSLDGGETWLTGDDGNTLLFTASGADDKVTVDGVSIWFGSAADSTATASGTLAVGDDFTVMAKSGVYWYETTSSKVNITPIDVTASDSNNRLSGGSLAGLLATRDQYVGEYLDELDALAEELAWQVNYVHSQGAGLTNFSSVTAENSVDDTTEALGGSSLAYADRLTSGTLSISVYDDDTGEVETLSSIAIDPASDSLEDVADAINSAFSGQLTASISNGQLSIAAADGMSFQFAGDTSGLLAALGINTFFSGDDAGNIAVSDTVLNDPNRVNAAVVDASGEVLSGDSTCANNLAALADTDVTLNTNGSSSSQTLSEHLAALVGDVGTDVDTSARKYTYYSALAENADSLQQSLSGVNTDEELINLTKYQQAYSVAAQLIQVANEMFDTILSLRD</sequence>
<comment type="subcellular location">
    <subcellularLocation>
        <location evidence="1">Bacterial flagellum</location>
    </subcellularLocation>
    <subcellularLocation>
        <location evidence="2">Secreted</location>
    </subcellularLocation>
</comment>
<evidence type="ECO:0000259" key="8">
    <source>
        <dbReference type="Pfam" id="PF06429"/>
    </source>
</evidence>